<evidence type="ECO:0000256" key="1">
    <source>
        <dbReference type="SAM" id="SignalP"/>
    </source>
</evidence>
<keyword evidence="4" id="KW-1185">Reference proteome</keyword>
<dbReference type="InterPro" id="IPR002750">
    <property type="entry name" value="CobE/GbiG_C"/>
</dbReference>
<organism evidence="3 4">
    <name type="scientific">Seohaeicola nanhaiensis</name>
    <dbReference type="NCBI Taxonomy" id="1387282"/>
    <lineage>
        <taxon>Bacteria</taxon>
        <taxon>Pseudomonadati</taxon>
        <taxon>Pseudomonadota</taxon>
        <taxon>Alphaproteobacteria</taxon>
        <taxon>Rhodobacterales</taxon>
        <taxon>Roseobacteraceae</taxon>
        <taxon>Seohaeicola</taxon>
    </lineage>
</organism>
<keyword evidence="1" id="KW-0732">Signal</keyword>
<dbReference type="InterPro" id="IPR036518">
    <property type="entry name" value="CobE/GbiG_C_sf"/>
</dbReference>
<feature type="signal peptide" evidence="1">
    <location>
        <begin position="1"/>
        <end position="19"/>
    </location>
</feature>
<evidence type="ECO:0000259" key="2">
    <source>
        <dbReference type="Pfam" id="PF01890"/>
    </source>
</evidence>
<dbReference type="Proteomes" id="UP001595973">
    <property type="component" value="Unassembled WGS sequence"/>
</dbReference>
<dbReference type="Gene3D" id="3.30.420.180">
    <property type="entry name" value="CobE/GbiG C-terminal domain"/>
    <property type="match status" value="1"/>
</dbReference>
<accession>A0ABV9KIS0</accession>
<dbReference type="EMBL" id="JBHSGI010000024">
    <property type="protein sequence ID" value="MFC4669851.1"/>
    <property type="molecule type" value="Genomic_DNA"/>
</dbReference>
<proteinExistence type="predicted"/>
<dbReference type="SUPFAM" id="SSF159664">
    <property type="entry name" value="CobE/GbiG C-terminal domain-like"/>
    <property type="match status" value="1"/>
</dbReference>
<evidence type="ECO:0000313" key="4">
    <source>
        <dbReference type="Proteomes" id="UP001595973"/>
    </source>
</evidence>
<reference evidence="4" key="1">
    <citation type="journal article" date="2019" name="Int. J. Syst. Evol. Microbiol.">
        <title>The Global Catalogue of Microorganisms (GCM) 10K type strain sequencing project: providing services to taxonomists for standard genome sequencing and annotation.</title>
        <authorList>
            <consortium name="The Broad Institute Genomics Platform"/>
            <consortium name="The Broad Institute Genome Sequencing Center for Infectious Disease"/>
            <person name="Wu L."/>
            <person name="Ma J."/>
        </authorList>
    </citation>
    <scope>NUCLEOTIDE SEQUENCE [LARGE SCALE GENOMIC DNA]</scope>
    <source>
        <strain evidence="4">CGMCC 4.7283</strain>
    </source>
</reference>
<protein>
    <submittedName>
        <fullName evidence="3">Cobalamin biosynthesis protein</fullName>
    </submittedName>
</protein>
<feature type="domain" description="CobE/GbiG C-terminal" evidence="2">
    <location>
        <begin position="2"/>
        <end position="116"/>
    </location>
</feature>
<comment type="caution">
    <text evidence="3">The sequence shown here is derived from an EMBL/GenBank/DDBJ whole genome shotgun (WGS) entry which is preliminary data.</text>
</comment>
<feature type="chain" id="PRO_5046910483" evidence="1">
    <location>
        <begin position="20"/>
        <end position="121"/>
    </location>
</feature>
<evidence type="ECO:0000313" key="3">
    <source>
        <dbReference type="EMBL" id="MFC4669851.1"/>
    </source>
</evidence>
<dbReference type="RefSeq" id="WP_380718265.1">
    <property type="nucleotide sequence ID" value="NZ_JBHSGI010000024.1"/>
</dbReference>
<sequence>MIVAGFGFRAAATPASLHAALSATGVTLPAALAAPADKCAAPAFQAFAADLGLPVIAISPDALAAAETHTRSPRVNAARGTGSVAEAAALSAAGQNARLICPRVVSTDRMATCALAEGMTS</sequence>
<gene>
    <name evidence="3" type="ORF">ACFO5X_14905</name>
</gene>
<dbReference type="Pfam" id="PF01890">
    <property type="entry name" value="CbiG_C"/>
    <property type="match status" value="1"/>
</dbReference>
<name>A0ABV9KIS0_9RHOB</name>